<feature type="region of interest" description="Disordered" evidence="1">
    <location>
        <begin position="206"/>
        <end position="294"/>
    </location>
</feature>
<feature type="region of interest" description="Disordered" evidence="1">
    <location>
        <begin position="471"/>
        <end position="498"/>
    </location>
</feature>
<dbReference type="Proteomes" id="UP000716446">
    <property type="component" value="Unassembled WGS sequence"/>
</dbReference>
<evidence type="ECO:0000313" key="3">
    <source>
        <dbReference type="EMBL" id="CAD0091977.1"/>
    </source>
</evidence>
<dbReference type="Gene3D" id="3.10.20.90">
    <property type="entry name" value="Phosphatidylinositol 3-kinase Catalytic Subunit, Chain A, domain 1"/>
    <property type="match status" value="1"/>
</dbReference>
<gene>
    <name evidence="3" type="ORF">AWRI4619_LOCUS6987</name>
</gene>
<dbReference type="EMBL" id="CAIJEN010000013">
    <property type="protein sequence ID" value="CAD0091977.1"/>
    <property type="molecule type" value="Genomic_DNA"/>
</dbReference>
<dbReference type="Pfam" id="PF11470">
    <property type="entry name" value="TUG-UBL1"/>
    <property type="match status" value="1"/>
</dbReference>
<dbReference type="GO" id="GO:0012506">
    <property type="term" value="C:vesicle membrane"/>
    <property type="evidence" value="ECO:0007669"/>
    <property type="project" value="TreeGrafter"/>
</dbReference>
<protein>
    <recommendedName>
        <fullName evidence="2">UBX domain-containing protein</fullName>
    </recommendedName>
</protein>
<feature type="compositionally biased region" description="Polar residues" evidence="1">
    <location>
        <begin position="206"/>
        <end position="218"/>
    </location>
</feature>
<feature type="domain" description="UBX" evidence="2">
    <location>
        <begin position="363"/>
        <end position="444"/>
    </location>
</feature>
<dbReference type="AlphaFoldDB" id="A0A9N8JP54"/>
<evidence type="ECO:0000256" key="1">
    <source>
        <dbReference type="SAM" id="MobiDB-lite"/>
    </source>
</evidence>
<dbReference type="GO" id="GO:0006886">
    <property type="term" value="P:intracellular protein transport"/>
    <property type="evidence" value="ECO:0007669"/>
    <property type="project" value="TreeGrafter"/>
</dbReference>
<dbReference type="PANTHER" id="PTHR46467:SF1">
    <property type="entry name" value="TETHER CONTAINING UBX DOMAIN FOR GLUT4"/>
    <property type="match status" value="1"/>
</dbReference>
<dbReference type="SUPFAM" id="SSF54236">
    <property type="entry name" value="Ubiquitin-like"/>
    <property type="match status" value="2"/>
</dbReference>
<feature type="compositionally biased region" description="Polar residues" evidence="1">
    <location>
        <begin position="278"/>
        <end position="294"/>
    </location>
</feature>
<dbReference type="InterPro" id="IPR029071">
    <property type="entry name" value="Ubiquitin-like_domsf"/>
</dbReference>
<dbReference type="InterPro" id="IPR001012">
    <property type="entry name" value="UBX_dom"/>
</dbReference>
<dbReference type="PROSITE" id="PS50033">
    <property type="entry name" value="UBX"/>
    <property type="match status" value="1"/>
</dbReference>
<organism evidence="3 4">
    <name type="scientific">Aureobasidium vineae</name>
    <dbReference type="NCBI Taxonomy" id="2773715"/>
    <lineage>
        <taxon>Eukaryota</taxon>
        <taxon>Fungi</taxon>
        <taxon>Dikarya</taxon>
        <taxon>Ascomycota</taxon>
        <taxon>Pezizomycotina</taxon>
        <taxon>Dothideomycetes</taxon>
        <taxon>Dothideomycetidae</taxon>
        <taxon>Dothideales</taxon>
        <taxon>Saccotheciaceae</taxon>
        <taxon>Aureobasidium</taxon>
    </lineage>
</organism>
<dbReference type="GO" id="GO:0005634">
    <property type="term" value="C:nucleus"/>
    <property type="evidence" value="ECO:0007669"/>
    <property type="project" value="TreeGrafter"/>
</dbReference>
<dbReference type="InterPro" id="IPR021569">
    <property type="entry name" value="TUG-UBL1"/>
</dbReference>
<comment type="caution">
    <text evidence="3">The sequence shown here is derived from an EMBL/GenBank/DDBJ whole genome shotgun (WGS) entry which is preliminary data.</text>
</comment>
<sequence>MASHVVVLDVAFKRIQVKVSPATSLRSVLEQACDKFQLDPDQHILKNTKDKPIDLSLPFRLSGLVSGAKLQLVQSSRSPSVVKVALQLPAEDNSPRLEDHFPSNTPLWLILRKFEDGVAGNTNKLNLTERSAPSSQTGSGYLCYLQPCLNIGGSAKELSSFLNLQKSLAQLGHNRGNVLIRLSFKNEGVRMEEAKAQITTYLQALSPQDPSQTQTASSHGAHAAPDVQLSSLPNADADNSAMPREDDAAQDPSGDTVMSPAPDLAPAEHPAQEEDVIASSSTTQMPSTESQFPSLDTGISVYAAPSDNTPFAARQAYNEADYLPSVEHANAHQASLTKLGRNTRLLSDKEIAANSASKAAALDEIKTATLRIRFPDMFTVEWRATQSDTSESLYTKVKEMLDNPSLRFKLQMTGPQMKPLIFDPTSQQRLIKDLGIRDRSLIVFVWDDSVTKEIRDRPLLKQALRGQAKELQVNEPVAEEEAKQVPAPKFEEPKKKSALSFADKEARLKKLMGFGKKN</sequence>
<evidence type="ECO:0000313" key="4">
    <source>
        <dbReference type="Proteomes" id="UP000716446"/>
    </source>
</evidence>
<accession>A0A9N8JP54</accession>
<evidence type="ECO:0000259" key="2">
    <source>
        <dbReference type="PROSITE" id="PS50033"/>
    </source>
</evidence>
<dbReference type="GO" id="GO:0005737">
    <property type="term" value="C:cytoplasm"/>
    <property type="evidence" value="ECO:0007669"/>
    <property type="project" value="TreeGrafter"/>
</dbReference>
<dbReference type="CDD" id="cd16105">
    <property type="entry name" value="Ubl_ASPSCR1_like"/>
    <property type="match status" value="1"/>
</dbReference>
<reference evidence="3" key="1">
    <citation type="submission" date="2020-06" db="EMBL/GenBank/DDBJ databases">
        <authorList>
            <person name="Onetto C."/>
        </authorList>
    </citation>
    <scope>NUCLEOTIDE SEQUENCE</scope>
</reference>
<name>A0A9N8JP54_9PEZI</name>
<keyword evidence="4" id="KW-1185">Reference proteome</keyword>
<proteinExistence type="predicted"/>
<dbReference type="PANTHER" id="PTHR46467">
    <property type="entry name" value="TETHER CONTAINING UBX DOMAIN FOR GLUT4"/>
    <property type="match status" value="1"/>
</dbReference>